<dbReference type="EMBL" id="JBCHKQ010000003">
    <property type="protein sequence ID" value="MEM5948398.1"/>
    <property type="molecule type" value="Genomic_DNA"/>
</dbReference>
<proteinExistence type="predicted"/>
<name>A0ABU9UCK2_9SPIR</name>
<evidence type="ECO:0000313" key="1">
    <source>
        <dbReference type="EMBL" id="MEM5948398.1"/>
    </source>
</evidence>
<dbReference type="Proteomes" id="UP001466331">
    <property type="component" value="Unassembled WGS sequence"/>
</dbReference>
<protein>
    <submittedName>
        <fullName evidence="1">Uncharacterized protein</fullName>
    </submittedName>
</protein>
<organism evidence="1 2">
    <name type="scientific">Rarispira pelagica</name>
    <dbReference type="NCBI Taxonomy" id="3141764"/>
    <lineage>
        <taxon>Bacteria</taxon>
        <taxon>Pseudomonadati</taxon>
        <taxon>Spirochaetota</taxon>
        <taxon>Spirochaetia</taxon>
        <taxon>Winmispirales</taxon>
        <taxon>Winmispiraceae</taxon>
        <taxon>Rarispira</taxon>
    </lineage>
</organism>
<gene>
    <name evidence="1" type="ORF">WKV44_07555</name>
</gene>
<sequence>MRHSRNQDTIISPIINTGRKSLWQLVNSSACKQSHSVPFLSAVQLDNLKAEGEKLGLEKLFTAYVQHGSEAWLNPYPLIKKLDKNLQKYLGQSSALSPLIDILTDLAKNDISPHSFMLYVVIPRMQDDFSWREWRKTHYRALKVIADMLIELRKTSPFEKQFLGDKHIRLNRDIVLAKYAGQPLSLLGHKELEKRDAIVEYIAIWKNIKIVSGSFIRFIRNSVLGLLYNLRGKYNLEHVIQLLSVLPELEGCLSNLPPDKIDSISLYNASSNNLLDYKLANGYTPMLVLEEAEFHMRIIKKLLPKPLGLEAASFITYVIKRQKDHRIINNILYLSDLLPDKGSLAIYKWHIKNLLNKTQKEQLIFIKKTKDNRGLHPDYPNIEDIFSDDNVTNYKENFSSYAKNLNTEPSRLRGARDIIKAYIEKTPAISPVIDKIRDDILEGRDRLWSEEKIKLYDKATQLIHAPLLRTIIPGIGSLFYTAPKSHSFSELFAEYPIEHNIKIPYIRHSFTLSTSRDNPQLWDSSEIKERINLSAILDTAQAFRQPHHIDTEEYVFTELSKELLSMRGPLQKIKKEMGDNKESKLENLKRSQDVIQQRQKDFRRLLALYKEAPSSLKFMIALILSSSFAKKNNLLKRLVLIWTVKRYMKNPLFAKQQAFFAEDLVPDDISLMQFKMLLKSMELMFSLINSDSEIRAILESLPTELHSAFEPFLITRRKLLGMEAIDAAIKKLSSYHALLAEHAKWQELISKTYNQESDIRQFLLYVSKSSIDAYYGDMGGICASDKPEFIKDPAAFTIRLVNGQEKTITGMGLLYFNTEPNQALARRPFWFAFAINPLPSLCHKLTNIQLLIMYLNYRILLEKISKETGYPVLLPGISSWGIISNNDILKKIITEYEIRKQPLILTDAKGLSFYYNEYQYAHAACIIDPNKPQTFTAEQDLKKLLESLD</sequence>
<dbReference type="RefSeq" id="WP_420069847.1">
    <property type="nucleotide sequence ID" value="NZ_JBCHKQ010000003.1"/>
</dbReference>
<accession>A0ABU9UCK2</accession>
<evidence type="ECO:0000313" key="2">
    <source>
        <dbReference type="Proteomes" id="UP001466331"/>
    </source>
</evidence>
<keyword evidence="2" id="KW-1185">Reference proteome</keyword>
<reference evidence="1 2" key="1">
    <citation type="submission" date="2024-03" db="EMBL/GenBank/DDBJ databases">
        <title>Ignisphaera cupida sp. nov., a hyperthermophilic hydrolytic archaeon from a hot spring of Kamchatka, and proposal of Ignisphaeraceae fam. nov.</title>
        <authorList>
            <person name="Podosokorskaya O.A."/>
            <person name="Elcheninov A.G."/>
            <person name="Maltseva A.I."/>
            <person name="Zayulina K.S."/>
            <person name="Novikov A."/>
            <person name="Merkel A.Y."/>
        </authorList>
    </citation>
    <scope>NUCLEOTIDE SEQUENCE [LARGE SCALE GENOMIC DNA]</scope>
    <source>
        <strain evidence="1 2">38H-sp</strain>
    </source>
</reference>
<comment type="caution">
    <text evidence="1">The sequence shown here is derived from an EMBL/GenBank/DDBJ whole genome shotgun (WGS) entry which is preliminary data.</text>
</comment>